<gene>
    <name evidence="1" type="ORF">FHS16_004579</name>
</gene>
<evidence type="ECO:0000313" key="2">
    <source>
        <dbReference type="Proteomes" id="UP000518605"/>
    </source>
</evidence>
<sequence length="43" mass="4848">MSSMYDKIGTYLTQLDVSEIQLCFEKLDEITGGLAPSSKYDRT</sequence>
<proteinExistence type="predicted"/>
<accession>A0A7W5GCZ1</accession>
<evidence type="ECO:0000313" key="1">
    <source>
        <dbReference type="EMBL" id="MBB3154497.1"/>
    </source>
</evidence>
<dbReference type="EMBL" id="JACHXW010000016">
    <property type="protein sequence ID" value="MBB3154497.1"/>
    <property type="molecule type" value="Genomic_DNA"/>
</dbReference>
<keyword evidence="2" id="KW-1185">Reference proteome</keyword>
<organism evidence="1 2">
    <name type="scientific">Paenibacillus endophyticus</name>
    <dbReference type="NCBI Taxonomy" id="1294268"/>
    <lineage>
        <taxon>Bacteria</taxon>
        <taxon>Bacillati</taxon>
        <taxon>Bacillota</taxon>
        <taxon>Bacilli</taxon>
        <taxon>Bacillales</taxon>
        <taxon>Paenibacillaceae</taxon>
        <taxon>Paenibacillus</taxon>
    </lineage>
</organism>
<reference evidence="1 2" key="1">
    <citation type="submission" date="2020-08" db="EMBL/GenBank/DDBJ databases">
        <title>Genomic Encyclopedia of Type Strains, Phase III (KMG-III): the genomes of soil and plant-associated and newly described type strains.</title>
        <authorList>
            <person name="Whitman W."/>
        </authorList>
    </citation>
    <scope>NUCLEOTIDE SEQUENCE [LARGE SCALE GENOMIC DNA]</scope>
    <source>
        <strain evidence="1 2">CECT 8234</strain>
    </source>
</reference>
<dbReference type="RefSeq" id="WP_281379162.1">
    <property type="nucleotide sequence ID" value="NZ_CBCSLB010000040.1"/>
</dbReference>
<dbReference type="Proteomes" id="UP000518605">
    <property type="component" value="Unassembled WGS sequence"/>
</dbReference>
<name>A0A7W5GCZ1_9BACL</name>
<protein>
    <submittedName>
        <fullName evidence="1">Uncharacterized protein</fullName>
    </submittedName>
</protein>
<comment type="caution">
    <text evidence="1">The sequence shown here is derived from an EMBL/GenBank/DDBJ whole genome shotgun (WGS) entry which is preliminary data.</text>
</comment>
<dbReference type="AlphaFoldDB" id="A0A7W5GCZ1"/>